<organism evidence="9">
    <name type="scientific">Fusarium oxysporum (strain Fo5176)</name>
    <name type="common">Fusarium vascular wilt</name>
    <dbReference type="NCBI Taxonomy" id="660025"/>
    <lineage>
        <taxon>Eukaryota</taxon>
        <taxon>Fungi</taxon>
        <taxon>Dikarya</taxon>
        <taxon>Ascomycota</taxon>
        <taxon>Pezizomycotina</taxon>
        <taxon>Sordariomycetes</taxon>
        <taxon>Hypocreomycetidae</taxon>
        <taxon>Hypocreales</taxon>
        <taxon>Nectriaceae</taxon>
        <taxon>Fusarium</taxon>
        <taxon>Fusarium oxysporum species complex</taxon>
    </lineage>
</organism>
<dbReference type="GO" id="GO:0007189">
    <property type="term" value="P:adenylate cyclase-activating G protein-coupled receptor signaling pathway"/>
    <property type="evidence" value="ECO:0007669"/>
    <property type="project" value="TreeGrafter"/>
</dbReference>
<feature type="transmembrane region" description="Helical" evidence="6">
    <location>
        <begin position="167"/>
        <end position="189"/>
    </location>
</feature>
<feature type="domain" description="G-protein coupled receptors family 1 profile" evidence="8">
    <location>
        <begin position="29"/>
        <end position="374"/>
    </location>
</feature>
<dbReference type="InterPro" id="IPR017452">
    <property type="entry name" value="GPCR_Rhodpsn_7TM"/>
</dbReference>
<feature type="transmembrane region" description="Helical" evidence="6">
    <location>
        <begin position="123"/>
        <end position="143"/>
    </location>
</feature>
<accession>F9F907</accession>
<feature type="transmembrane region" description="Helical" evidence="6">
    <location>
        <begin position="357"/>
        <end position="376"/>
    </location>
</feature>
<dbReference type="STRING" id="660025.F9F907"/>
<evidence type="ECO:0000256" key="5">
    <source>
        <dbReference type="SAM" id="MobiDB-lite"/>
    </source>
</evidence>
<dbReference type="InterPro" id="IPR017981">
    <property type="entry name" value="GPCR_2-like_7TM"/>
</dbReference>
<evidence type="ECO:0000256" key="4">
    <source>
        <dbReference type="ARBA" id="ARBA00023136"/>
    </source>
</evidence>
<feature type="transmembrane region" description="Helical" evidence="6">
    <location>
        <begin position="17"/>
        <end position="38"/>
    </location>
</feature>
<dbReference type="CDD" id="cd13952">
    <property type="entry name" value="7tm_classB"/>
    <property type="match status" value="1"/>
</dbReference>
<feature type="compositionally biased region" description="Polar residues" evidence="5">
    <location>
        <begin position="286"/>
        <end position="301"/>
    </location>
</feature>
<evidence type="ECO:0000256" key="3">
    <source>
        <dbReference type="ARBA" id="ARBA00022989"/>
    </source>
</evidence>
<feature type="transmembrane region" description="Helical" evidence="6">
    <location>
        <begin position="316"/>
        <end position="337"/>
    </location>
</feature>
<dbReference type="InterPro" id="IPR000832">
    <property type="entry name" value="GPCR_2_secretin-like"/>
</dbReference>
<feature type="domain" description="G-protein coupled receptors family 2 profile 2" evidence="7">
    <location>
        <begin position="12"/>
        <end position="200"/>
    </location>
</feature>
<gene>
    <name evidence="9" type="ORF">FOXB_02882</name>
</gene>
<feature type="transmembrane region" description="Helical" evidence="6">
    <location>
        <begin position="84"/>
        <end position="111"/>
    </location>
</feature>
<dbReference type="OrthoDB" id="18453at2759"/>
<evidence type="ECO:0000259" key="8">
    <source>
        <dbReference type="PROSITE" id="PS50262"/>
    </source>
</evidence>
<dbReference type="EMBL" id="AFQF01000964">
    <property type="protein sequence ID" value="EGU86553.1"/>
    <property type="molecule type" value="Genomic_DNA"/>
</dbReference>
<dbReference type="PROSITE" id="PS50262">
    <property type="entry name" value="G_PROTEIN_RECEP_F1_2"/>
    <property type="match status" value="1"/>
</dbReference>
<dbReference type="InterPro" id="IPR022343">
    <property type="entry name" value="GCR1-cAMP_receptor"/>
</dbReference>
<proteinExistence type="predicted"/>
<evidence type="ECO:0000259" key="7">
    <source>
        <dbReference type="PROSITE" id="PS50261"/>
    </source>
</evidence>
<dbReference type="Gene3D" id="1.20.1070.10">
    <property type="entry name" value="Rhodopsin 7-helix transmembrane proteins"/>
    <property type="match status" value="1"/>
</dbReference>
<feature type="transmembrane region" description="Helical" evidence="6">
    <location>
        <begin position="50"/>
        <end position="72"/>
    </location>
</feature>
<dbReference type="Pfam" id="PF00002">
    <property type="entry name" value="7tm_2"/>
    <property type="match status" value="1"/>
</dbReference>
<keyword evidence="3 6" id="KW-1133">Transmembrane helix</keyword>
<dbReference type="GO" id="GO:0004930">
    <property type="term" value="F:G protein-coupled receptor activity"/>
    <property type="evidence" value="ECO:0007669"/>
    <property type="project" value="InterPro"/>
</dbReference>
<comment type="caution">
    <text evidence="9">The sequence shown here is derived from an EMBL/GenBank/DDBJ whole genome shotgun (WGS) entry which is preliminary data.</text>
</comment>
<feature type="compositionally biased region" description="Basic and acidic residues" evidence="5">
    <location>
        <begin position="447"/>
        <end position="462"/>
    </location>
</feature>
<protein>
    <recommendedName>
        <fullName evidence="10">G-protein coupled receptors family 2 profile 2 domain-containing protein</fullName>
    </recommendedName>
</protein>
<comment type="subcellular location">
    <subcellularLocation>
        <location evidence="1">Membrane</location>
        <topology evidence="1">Multi-pass membrane protein</topology>
    </subcellularLocation>
</comment>
<name>F9F907_FUSOF</name>
<dbReference type="GO" id="GO:0007166">
    <property type="term" value="P:cell surface receptor signaling pathway"/>
    <property type="evidence" value="ECO:0007669"/>
    <property type="project" value="InterPro"/>
</dbReference>
<feature type="compositionally biased region" description="Polar residues" evidence="5">
    <location>
        <begin position="436"/>
        <end position="446"/>
    </location>
</feature>
<feature type="compositionally biased region" description="Polar residues" evidence="5">
    <location>
        <begin position="255"/>
        <end position="271"/>
    </location>
</feature>
<dbReference type="AlphaFoldDB" id="F9F907"/>
<dbReference type="PROSITE" id="PS50261">
    <property type="entry name" value="G_PROTEIN_RECEP_F2_4"/>
    <property type="match status" value="1"/>
</dbReference>
<feature type="region of interest" description="Disordered" evidence="5">
    <location>
        <begin position="241"/>
        <end position="308"/>
    </location>
</feature>
<dbReference type="PANTHER" id="PTHR23112:SF22">
    <property type="entry name" value="G-PROTEIN COUPLED RECEPTOR"/>
    <property type="match status" value="1"/>
</dbReference>
<dbReference type="GO" id="GO:0005886">
    <property type="term" value="C:plasma membrane"/>
    <property type="evidence" value="ECO:0007669"/>
    <property type="project" value="TreeGrafter"/>
</dbReference>
<feature type="region of interest" description="Disordered" evidence="5">
    <location>
        <begin position="419"/>
        <end position="473"/>
    </location>
</feature>
<evidence type="ECO:0000256" key="1">
    <source>
        <dbReference type="ARBA" id="ARBA00004141"/>
    </source>
</evidence>
<evidence type="ECO:0000256" key="6">
    <source>
        <dbReference type="SAM" id="Phobius"/>
    </source>
</evidence>
<evidence type="ECO:0000256" key="2">
    <source>
        <dbReference type="ARBA" id="ARBA00022692"/>
    </source>
</evidence>
<keyword evidence="2 6" id="KW-0812">Transmembrane</keyword>
<evidence type="ECO:0008006" key="10">
    <source>
        <dbReference type="Google" id="ProtNLM"/>
    </source>
</evidence>
<dbReference type="SUPFAM" id="SSF81321">
    <property type="entry name" value="Family A G protein-coupled receptor-like"/>
    <property type="match status" value="1"/>
</dbReference>
<dbReference type="PaxDb" id="5507-FOXG_04274P0"/>
<evidence type="ECO:0000313" key="9">
    <source>
        <dbReference type="EMBL" id="EGU86553.1"/>
    </source>
</evidence>
<sequence>MSSAEHLSNSQLRALSIIERTCSVFSLVGSLFIIATFLSSKAFHKPINRLVFYASFGNMMTNVGTLMSRSYIGSPNSVGCQFQAFLIQMFMPADAFWTLSMAINVYLTFYFKFDARRLRKMEIPYLIGCYGIPFVPAFVYIFIKNQEGHRMYGNATLWCWVSMEWDIWRIITFYGPVWVVIAVTFFIYIRAGSTIYRKRQELDDFSSTDRDLTYGAGDHLGTIKTTEVSVTTEVVTPNAIHLQPMGGRRAPDPSDPSSNAYSVHISAQPSSGDVGDEVLPIERQQTRASVQVPAQQQQRSGGNPARRRNRELSNAAWQYTKCALLFFTAILITWVPSSANRVYSVFHTKNSSVPLEFMSAFVLPLQGFWNALIYMVTSWSACKNLATDLRMGRRPDVTELVGGMAPEVGANNARTMTSHHRHNLGQFRRSNKFETESMTELANESRPTSDDERRDNRRKMEDNGYPSIVTNSI</sequence>
<dbReference type="PRINTS" id="PR02001">
    <property type="entry name" value="GCR1CAMPR"/>
</dbReference>
<reference evidence="9" key="1">
    <citation type="journal article" date="2012" name="Mol. Plant Microbe Interact.">
        <title>A highly conserved effector in Fusarium oxysporum is required for full virulence on Arabidopsis.</title>
        <authorList>
            <person name="Thatcher L.F."/>
            <person name="Gardiner D.M."/>
            <person name="Kazan K."/>
            <person name="Manners J."/>
        </authorList>
    </citation>
    <scope>NUCLEOTIDE SEQUENCE [LARGE SCALE GENOMIC DNA]</scope>
    <source>
        <strain evidence="9">Fo5176</strain>
    </source>
</reference>
<keyword evidence="4 6" id="KW-0472">Membrane</keyword>
<dbReference type="PANTHER" id="PTHR23112">
    <property type="entry name" value="G PROTEIN-COUPLED RECEPTOR 157-RELATED"/>
    <property type="match status" value="1"/>
</dbReference>